<protein>
    <submittedName>
        <fullName evidence="5">RibD family protein</fullName>
    </submittedName>
</protein>
<dbReference type="InterPro" id="IPR002734">
    <property type="entry name" value="RibDG_C"/>
</dbReference>
<sequence length="212" mass="23305">MSRLTVSINFALSADGKISSAQKRPSGWTSREDHARLLELRKGADALMVGRGTLESDRMTMKAPHDPLRCVVSRSGEFDPEHPLFHTPGGAIHLLATEDRGRKGREIPGAILHRGSVEHFLDELAGLGVRRVHCEGGGELVFVLLERDLVDEIHLTWAGHRLFGGHGAPTVSGVPGEFLPASRQFELTEFDPRPETGECFLSYRRVREAGAQ</sequence>
<comment type="pathway">
    <text evidence="1">Cofactor biosynthesis; riboflavin biosynthesis.</text>
</comment>
<dbReference type="EMBL" id="JBBUKT010000010">
    <property type="protein sequence ID" value="MEK7953138.1"/>
    <property type="molecule type" value="Genomic_DNA"/>
</dbReference>
<evidence type="ECO:0000259" key="4">
    <source>
        <dbReference type="Pfam" id="PF01872"/>
    </source>
</evidence>
<dbReference type="RefSeq" id="WP_341406902.1">
    <property type="nucleotide sequence ID" value="NZ_JBBUKT010000010.1"/>
</dbReference>
<dbReference type="PANTHER" id="PTHR38011">
    <property type="entry name" value="DIHYDROFOLATE REDUCTASE FAMILY PROTEIN (AFU_ORTHOLOGUE AFUA_8G06820)"/>
    <property type="match status" value="1"/>
</dbReference>
<evidence type="ECO:0000313" key="5">
    <source>
        <dbReference type="EMBL" id="MEK7953138.1"/>
    </source>
</evidence>
<dbReference type="InterPro" id="IPR050765">
    <property type="entry name" value="Riboflavin_Biosynth_HTPR"/>
</dbReference>
<dbReference type="Pfam" id="PF01872">
    <property type="entry name" value="RibD_C"/>
    <property type="match status" value="1"/>
</dbReference>
<proteinExistence type="predicted"/>
<evidence type="ECO:0000313" key="6">
    <source>
        <dbReference type="Proteomes" id="UP001371305"/>
    </source>
</evidence>
<gene>
    <name evidence="5" type="ORF">WKV53_21665</name>
</gene>
<feature type="domain" description="Bacterial bifunctional deaminase-reductase C-terminal" evidence="4">
    <location>
        <begin position="5"/>
        <end position="173"/>
    </location>
</feature>
<dbReference type="SUPFAM" id="SSF53597">
    <property type="entry name" value="Dihydrofolate reductase-like"/>
    <property type="match status" value="1"/>
</dbReference>
<keyword evidence="3" id="KW-0560">Oxidoreductase</keyword>
<accession>A0ABU9B010</accession>
<keyword evidence="6" id="KW-1185">Reference proteome</keyword>
<keyword evidence="2" id="KW-0521">NADP</keyword>
<name>A0ABU9B010_9BACT</name>
<evidence type="ECO:0000256" key="2">
    <source>
        <dbReference type="ARBA" id="ARBA00022857"/>
    </source>
</evidence>
<evidence type="ECO:0000256" key="1">
    <source>
        <dbReference type="ARBA" id="ARBA00005104"/>
    </source>
</evidence>
<organism evidence="5 6">
    <name type="scientific">Luteolibacter soli</name>
    <dbReference type="NCBI Taxonomy" id="3135280"/>
    <lineage>
        <taxon>Bacteria</taxon>
        <taxon>Pseudomonadati</taxon>
        <taxon>Verrucomicrobiota</taxon>
        <taxon>Verrucomicrobiia</taxon>
        <taxon>Verrucomicrobiales</taxon>
        <taxon>Verrucomicrobiaceae</taxon>
        <taxon>Luteolibacter</taxon>
    </lineage>
</organism>
<dbReference type="Proteomes" id="UP001371305">
    <property type="component" value="Unassembled WGS sequence"/>
</dbReference>
<reference evidence="5 6" key="1">
    <citation type="submission" date="2024-04" db="EMBL/GenBank/DDBJ databases">
        <title>Luteolibacter sp. isolated from soil.</title>
        <authorList>
            <person name="An J."/>
        </authorList>
    </citation>
    <scope>NUCLEOTIDE SEQUENCE [LARGE SCALE GENOMIC DNA]</scope>
    <source>
        <strain evidence="5 6">Y139</strain>
    </source>
</reference>
<dbReference type="Gene3D" id="3.40.430.10">
    <property type="entry name" value="Dihydrofolate Reductase, subunit A"/>
    <property type="match status" value="1"/>
</dbReference>
<evidence type="ECO:0000256" key="3">
    <source>
        <dbReference type="ARBA" id="ARBA00023002"/>
    </source>
</evidence>
<comment type="caution">
    <text evidence="5">The sequence shown here is derived from an EMBL/GenBank/DDBJ whole genome shotgun (WGS) entry which is preliminary data.</text>
</comment>
<dbReference type="PANTHER" id="PTHR38011:SF7">
    <property type="entry name" value="2,5-DIAMINO-6-RIBOSYLAMINO-4(3H)-PYRIMIDINONE 5'-PHOSPHATE REDUCTASE"/>
    <property type="match status" value="1"/>
</dbReference>
<dbReference type="InterPro" id="IPR024072">
    <property type="entry name" value="DHFR-like_dom_sf"/>
</dbReference>